<dbReference type="EMBL" id="MG844357">
    <property type="protein sequence ID" value="AVI26398.1"/>
    <property type="molecule type" value="Genomic_DNA"/>
</dbReference>
<feature type="compositionally biased region" description="Basic and acidic residues" evidence="1">
    <location>
        <begin position="9"/>
        <end position="21"/>
    </location>
</feature>
<feature type="region of interest" description="Disordered" evidence="1">
    <location>
        <begin position="1"/>
        <end position="45"/>
    </location>
</feature>
<proteinExistence type="predicted"/>
<evidence type="ECO:0000256" key="1">
    <source>
        <dbReference type="SAM" id="MobiDB-lite"/>
    </source>
</evidence>
<evidence type="ECO:0000313" key="2">
    <source>
        <dbReference type="EMBL" id="AVI26398.1"/>
    </source>
</evidence>
<sequence length="45" mass="4870">MINSGNWEGSKEKLFEQRMDAQGKQVVSAGATSSVRQNLSPTTNS</sequence>
<accession>A0A2P1AM92</accession>
<protein>
    <submittedName>
        <fullName evidence="2">Uncharacterized protein</fullName>
    </submittedName>
</protein>
<reference evidence="2" key="1">
    <citation type="journal article" date="2018" name="Proc. Natl. Acad. Sci. U.S.A.">
        <title>Single-bacterial genomics validates rich and varied specialized metabolism of uncultivated Entotheonella sponge symbionts.</title>
        <authorList>
            <person name="Mori T."/>
            <person name="Cahn J.K.B."/>
            <person name="Wilson M.C."/>
            <person name="Meoded R.A."/>
            <person name="Wiebach V."/>
            <person name="Martinez A.F.C."/>
            <person name="Helfrich E.J.N."/>
            <person name="Albersmeier A."/>
            <person name="Wibberg D."/>
            <person name="Datwyler S."/>
            <person name="Keren R."/>
            <person name="Lavy A."/>
            <person name="Ruckert C."/>
            <person name="Ilan M."/>
            <person name="Kalinowski J."/>
            <person name="Matsunaga S."/>
            <person name="Takeyama H."/>
            <person name="Piel J."/>
        </authorList>
    </citation>
    <scope>NUCLEOTIDE SEQUENCE</scope>
    <source>
        <strain evidence="2">TSWB1</strain>
    </source>
</reference>
<dbReference type="AlphaFoldDB" id="A0A2P1AM92"/>
<feature type="compositionally biased region" description="Polar residues" evidence="1">
    <location>
        <begin position="30"/>
        <end position="45"/>
    </location>
</feature>
<name>A0A2P1AM92_9BACT</name>
<organism evidence="2">
    <name type="scientific">Candidatus Entotheonella serta</name>
    <dbReference type="NCBI Taxonomy" id="1652106"/>
    <lineage>
        <taxon>Bacteria</taxon>
        <taxon>Pseudomonadati</taxon>
        <taxon>Nitrospinota/Tectimicrobiota group</taxon>
        <taxon>Candidatus Tectimicrobiota</taxon>
        <taxon>Candidatus Entotheonellia</taxon>
        <taxon>Candidatus Entotheonellales</taxon>
        <taxon>Candidatus Entotheonellaceae</taxon>
        <taxon>Candidatus Entotheonella</taxon>
    </lineage>
</organism>